<feature type="transmembrane region" description="Helical" evidence="1">
    <location>
        <begin position="54"/>
        <end position="79"/>
    </location>
</feature>
<evidence type="ECO:0000256" key="1">
    <source>
        <dbReference type="SAM" id="Phobius"/>
    </source>
</evidence>
<evidence type="ECO:0000313" key="3">
    <source>
        <dbReference type="Proteomes" id="UP000679247"/>
    </source>
</evidence>
<gene>
    <name evidence="2" type="ORF">J1899_13620</name>
</gene>
<dbReference type="RefSeq" id="WP_066444451.1">
    <property type="nucleotide sequence ID" value="NZ_CANKUS010000015.1"/>
</dbReference>
<proteinExistence type="predicted"/>
<feature type="transmembrane region" description="Helical" evidence="1">
    <location>
        <begin position="21"/>
        <end position="42"/>
    </location>
</feature>
<keyword evidence="1" id="KW-0812">Transmembrane</keyword>
<keyword evidence="3" id="KW-1185">Reference proteome</keyword>
<name>A0ABX8F6U7_9BACI</name>
<dbReference type="Proteomes" id="UP000679247">
    <property type="component" value="Chromosome"/>
</dbReference>
<keyword evidence="1" id="KW-1133">Transmembrane helix</keyword>
<reference evidence="2 3" key="1">
    <citation type="submission" date="2021-03" db="EMBL/GenBank/DDBJ databases">
        <title>The first data on the complete genome of the tetrodotoxin-producing bacterium.</title>
        <authorList>
            <person name="Melnikova D.I."/>
            <person name="Nijland R."/>
            <person name="Magarlamov T.Y."/>
        </authorList>
    </citation>
    <scope>NUCLEOTIDE SEQUENCE [LARGE SCALE GENOMIC DNA]</scope>
    <source>
        <strain evidence="2 3">1839</strain>
    </source>
</reference>
<sequence>MRLFLDTKKYTRNIQQIDIEILNKVLSSGYFVFLDLIFWSFLLTMLTFEAHGSIFIGFIIFVSSYVFGVILYSLLTLWLKEQPGD</sequence>
<dbReference type="EMBL" id="CP071709">
    <property type="protein sequence ID" value="QVY60074.1"/>
    <property type="molecule type" value="Genomic_DNA"/>
</dbReference>
<organism evidence="2 3">
    <name type="scientific">Cytobacillus gottheilii</name>
    <dbReference type="NCBI Taxonomy" id="859144"/>
    <lineage>
        <taxon>Bacteria</taxon>
        <taxon>Bacillati</taxon>
        <taxon>Bacillota</taxon>
        <taxon>Bacilli</taxon>
        <taxon>Bacillales</taxon>
        <taxon>Bacillaceae</taxon>
        <taxon>Cytobacillus</taxon>
    </lineage>
</organism>
<keyword evidence="1" id="KW-0472">Membrane</keyword>
<accession>A0ABX8F6U7</accession>
<evidence type="ECO:0000313" key="2">
    <source>
        <dbReference type="EMBL" id="QVY60074.1"/>
    </source>
</evidence>
<protein>
    <submittedName>
        <fullName evidence="2">Uncharacterized protein</fullName>
    </submittedName>
</protein>